<organism evidence="2 3">
    <name type="scientific">Salmonella enterica subsp. enterica serovar Poona</name>
    <dbReference type="NCBI Taxonomy" id="436295"/>
    <lineage>
        <taxon>Bacteria</taxon>
        <taxon>Pseudomonadati</taxon>
        <taxon>Pseudomonadota</taxon>
        <taxon>Gammaproteobacteria</taxon>
        <taxon>Enterobacterales</taxon>
        <taxon>Enterobacteriaceae</taxon>
        <taxon>Salmonella</taxon>
    </lineage>
</organism>
<feature type="non-terminal residue" evidence="2">
    <location>
        <position position="68"/>
    </location>
</feature>
<evidence type="ECO:0000313" key="3">
    <source>
        <dbReference type="Proteomes" id="UP000297989"/>
    </source>
</evidence>
<dbReference type="AlphaFoldDB" id="A0A659S3P3"/>
<accession>A0A659S3P3</accession>
<keyword evidence="1" id="KW-0732">Signal</keyword>
<gene>
    <name evidence="2" type="ORF">C9F10_17445</name>
</gene>
<reference evidence="2 3" key="1">
    <citation type="submission" date="2018-03" db="EMBL/GenBank/DDBJ databases">
        <title>Non-Typhoidal Salmonella genome sequencing and assembly.</title>
        <authorList>
            <person name="Matchawe C."/>
        </authorList>
    </citation>
    <scope>NUCLEOTIDE SEQUENCE [LARGE SCALE GENOMIC DNA]</scope>
    <source>
        <strain evidence="2 3">8EV</strain>
    </source>
</reference>
<comment type="caution">
    <text evidence="2">The sequence shown here is derived from an EMBL/GenBank/DDBJ whole genome shotgun (WGS) entry which is preliminary data.</text>
</comment>
<feature type="chain" id="PRO_5024932000" evidence="1">
    <location>
        <begin position="23"/>
        <end position="68"/>
    </location>
</feature>
<dbReference type="Proteomes" id="UP000297989">
    <property type="component" value="Unassembled WGS sequence"/>
</dbReference>
<evidence type="ECO:0000313" key="2">
    <source>
        <dbReference type="EMBL" id="TGD32888.1"/>
    </source>
</evidence>
<sequence>MKNLFIAWLSLLLYGCTTFPQAVKPTTGGHPSPTEIYIVSPGWPTGILAPAHDVNTVLPPRRTRGGPG</sequence>
<dbReference type="PROSITE" id="PS51257">
    <property type="entry name" value="PROKAR_LIPOPROTEIN"/>
    <property type="match status" value="1"/>
</dbReference>
<protein>
    <submittedName>
        <fullName evidence="2">TIGR02117 family protein</fullName>
    </submittedName>
</protein>
<dbReference type="EMBL" id="PYKK01001213">
    <property type="protein sequence ID" value="TGD32888.1"/>
    <property type="molecule type" value="Genomic_DNA"/>
</dbReference>
<feature type="signal peptide" evidence="1">
    <location>
        <begin position="1"/>
        <end position="22"/>
    </location>
</feature>
<name>A0A659S3P3_SALET</name>
<proteinExistence type="predicted"/>
<evidence type="ECO:0000256" key="1">
    <source>
        <dbReference type="SAM" id="SignalP"/>
    </source>
</evidence>